<gene>
    <name evidence="2" type="ORF">HTZ77_00960</name>
</gene>
<organism evidence="2 3">
    <name type="scientific">Nonomuraea montanisoli</name>
    <dbReference type="NCBI Taxonomy" id="2741721"/>
    <lineage>
        <taxon>Bacteria</taxon>
        <taxon>Bacillati</taxon>
        <taxon>Actinomycetota</taxon>
        <taxon>Actinomycetes</taxon>
        <taxon>Streptosporangiales</taxon>
        <taxon>Streptosporangiaceae</taxon>
        <taxon>Nonomuraea</taxon>
    </lineage>
</organism>
<dbReference type="Proteomes" id="UP000586042">
    <property type="component" value="Unassembled WGS sequence"/>
</dbReference>
<accession>A0A7Y6I1J6</accession>
<evidence type="ECO:0000256" key="1">
    <source>
        <dbReference type="SAM" id="MobiDB-lite"/>
    </source>
</evidence>
<sequence>MHATTDRRRTGRRGVAPLPVGTVQLDWSLDQGQTWSTSGTLQAPTDQLDKATRMLLLTCMTMTGSTGYALWRVSGWPTTEPNGPPTVILHSDGRVP</sequence>
<name>A0A7Y6I1J6_9ACTN</name>
<keyword evidence="3" id="KW-1185">Reference proteome</keyword>
<protein>
    <submittedName>
        <fullName evidence="2">Uncharacterized protein</fullName>
    </submittedName>
</protein>
<dbReference type="AlphaFoldDB" id="A0A7Y6I1J6"/>
<evidence type="ECO:0000313" key="3">
    <source>
        <dbReference type="Proteomes" id="UP000586042"/>
    </source>
</evidence>
<proteinExistence type="predicted"/>
<dbReference type="RefSeq" id="WP_175587493.1">
    <property type="nucleotide sequence ID" value="NZ_JABWGN010000001.1"/>
</dbReference>
<feature type="region of interest" description="Disordered" evidence="1">
    <location>
        <begin position="77"/>
        <end position="96"/>
    </location>
</feature>
<dbReference type="EMBL" id="JABWGN010000001">
    <property type="protein sequence ID" value="NUW30007.1"/>
    <property type="molecule type" value="Genomic_DNA"/>
</dbReference>
<reference evidence="2 3" key="1">
    <citation type="submission" date="2020-06" db="EMBL/GenBank/DDBJ databases">
        <title>Nonomuraea sp. SMC257, a novel actinomycete isolated from soil.</title>
        <authorList>
            <person name="Chanama M."/>
        </authorList>
    </citation>
    <scope>NUCLEOTIDE SEQUENCE [LARGE SCALE GENOMIC DNA]</scope>
    <source>
        <strain evidence="2 3">SMC257</strain>
    </source>
</reference>
<evidence type="ECO:0000313" key="2">
    <source>
        <dbReference type="EMBL" id="NUW30007.1"/>
    </source>
</evidence>
<comment type="caution">
    <text evidence="2">The sequence shown here is derived from an EMBL/GenBank/DDBJ whole genome shotgun (WGS) entry which is preliminary data.</text>
</comment>